<protein>
    <submittedName>
        <fullName evidence="5">Oxidoreductase</fullName>
    </submittedName>
</protein>
<dbReference type="PROSITE" id="PS00061">
    <property type="entry name" value="ADH_SHORT"/>
    <property type="match status" value="1"/>
</dbReference>
<dbReference type="GO" id="GO:0016491">
    <property type="term" value="F:oxidoreductase activity"/>
    <property type="evidence" value="ECO:0007669"/>
    <property type="project" value="UniProtKB-KW"/>
</dbReference>
<evidence type="ECO:0000259" key="4">
    <source>
        <dbReference type="SMART" id="SM00822"/>
    </source>
</evidence>
<dbReference type="EMBL" id="QFQZ01000003">
    <property type="protein sequence ID" value="PZR36934.1"/>
    <property type="molecule type" value="Genomic_DNA"/>
</dbReference>
<organism evidence="5 6">
    <name type="scientific">Caulobacter segnis</name>
    <dbReference type="NCBI Taxonomy" id="88688"/>
    <lineage>
        <taxon>Bacteria</taxon>
        <taxon>Pseudomonadati</taxon>
        <taxon>Pseudomonadota</taxon>
        <taxon>Alphaproteobacteria</taxon>
        <taxon>Caulobacterales</taxon>
        <taxon>Caulobacteraceae</taxon>
        <taxon>Caulobacter</taxon>
    </lineage>
</organism>
<comment type="caution">
    <text evidence="5">The sequence shown here is derived from an EMBL/GenBank/DDBJ whole genome shotgun (WGS) entry which is preliminary data.</text>
</comment>
<dbReference type="Gene3D" id="3.40.50.720">
    <property type="entry name" value="NAD(P)-binding Rossmann-like Domain"/>
    <property type="match status" value="1"/>
</dbReference>
<proteinExistence type="inferred from homology"/>
<dbReference type="CDD" id="cd05233">
    <property type="entry name" value="SDR_c"/>
    <property type="match status" value="1"/>
</dbReference>
<dbReference type="Proteomes" id="UP000249393">
    <property type="component" value="Unassembled WGS sequence"/>
</dbReference>
<evidence type="ECO:0000256" key="2">
    <source>
        <dbReference type="ARBA" id="ARBA00023002"/>
    </source>
</evidence>
<dbReference type="InterPro" id="IPR020904">
    <property type="entry name" value="Sc_DH/Rdtase_CS"/>
</dbReference>
<dbReference type="PANTHER" id="PTHR44196:SF2">
    <property type="entry name" value="SHORT-CHAIN DEHYDROGENASE-RELATED"/>
    <property type="match status" value="1"/>
</dbReference>
<evidence type="ECO:0000313" key="5">
    <source>
        <dbReference type="EMBL" id="PZR36934.1"/>
    </source>
</evidence>
<feature type="domain" description="Ketoreductase" evidence="4">
    <location>
        <begin position="8"/>
        <end position="188"/>
    </location>
</feature>
<keyword evidence="2" id="KW-0560">Oxidoreductase</keyword>
<dbReference type="InterPro" id="IPR002347">
    <property type="entry name" value="SDR_fam"/>
</dbReference>
<dbReference type="InterPro" id="IPR036291">
    <property type="entry name" value="NAD(P)-bd_dom_sf"/>
</dbReference>
<dbReference type="SMART" id="SM00822">
    <property type="entry name" value="PKS_KR"/>
    <property type="match status" value="1"/>
</dbReference>
<comment type="similarity">
    <text evidence="1">Belongs to the short-chain dehydrogenases/reductases (SDR) family.</text>
</comment>
<dbReference type="SUPFAM" id="SSF51735">
    <property type="entry name" value="NAD(P)-binding Rossmann-fold domains"/>
    <property type="match status" value="1"/>
</dbReference>
<dbReference type="RefSeq" id="WP_304273379.1">
    <property type="nucleotide sequence ID" value="NZ_QFQZ01000003.1"/>
</dbReference>
<name>A0A2W5X7H9_9CAUL</name>
<dbReference type="Pfam" id="PF00106">
    <property type="entry name" value="adh_short"/>
    <property type="match status" value="1"/>
</dbReference>
<evidence type="ECO:0000256" key="1">
    <source>
        <dbReference type="ARBA" id="ARBA00006484"/>
    </source>
</evidence>
<feature type="region of interest" description="Disordered" evidence="3">
    <location>
        <begin position="250"/>
        <end position="274"/>
    </location>
</feature>
<evidence type="ECO:0000313" key="6">
    <source>
        <dbReference type="Proteomes" id="UP000249393"/>
    </source>
</evidence>
<dbReference type="PRINTS" id="PR00081">
    <property type="entry name" value="GDHRDH"/>
</dbReference>
<dbReference type="InterPro" id="IPR057326">
    <property type="entry name" value="KR_dom"/>
</dbReference>
<gene>
    <name evidence="5" type="ORF">DI526_01705</name>
</gene>
<dbReference type="PANTHER" id="PTHR44196">
    <property type="entry name" value="DEHYDROGENASE/REDUCTASE SDR FAMILY MEMBER 7B"/>
    <property type="match status" value="1"/>
</dbReference>
<feature type="compositionally biased region" description="Polar residues" evidence="3">
    <location>
        <begin position="263"/>
        <end position="274"/>
    </location>
</feature>
<accession>A0A2W5X7H9</accession>
<sequence length="274" mass="29431">MMIEDIRPLAVVTGASSGIGYELARLAAEDGYDLIIAADERAIFEAKAALEQHGVMVEALEVDLSTTEGVDRLVGVIGGRPVDALMANAGRGLGRGFLDQDWADVRFVIDTNVTGTVYLIQQVVREMREQDRGRVLITGSIAGLMPGSFQAVYNGTKAFLDSFAWALRNELKDTGVTVSCLMPGPTDTEFFERADMMDTKVGTDPKKADPADVAKTGYHAMQKGEGDVVAGFKNKLQAAMAAVTPESVLAEQHRKMAEPGTAKTDTQTYQKPLG</sequence>
<dbReference type="GO" id="GO:0016020">
    <property type="term" value="C:membrane"/>
    <property type="evidence" value="ECO:0007669"/>
    <property type="project" value="TreeGrafter"/>
</dbReference>
<evidence type="ECO:0000256" key="3">
    <source>
        <dbReference type="SAM" id="MobiDB-lite"/>
    </source>
</evidence>
<reference evidence="5 6" key="1">
    <citation type="submission" date="2017-08" db="EMBL/GenBank/DDBJ databases">
        <title>Infants hospitalized years apart are colonized by the same room-sourced microbial strains.</title>
        <authorList>
            <person name="Brooks B."/>
            <person name="Olm M.R."/>
            <person name="Firek B.A."/>
            <person name="Baker R."/>
            <person name="Thomas B.C."/>
            <person name="Morowitz M.J."/>
            <person name="Banfield J.F."/>
        </authorList>
    </citation>
    <scope>NUCLEOTIDE SEQUENCE [LARGE SCALE GENOMIC DNA]</scope>
    <source>
        <strain evidence="5">S2_003_000_R2_4</strain>
    </source>
</reference>
<dbReference type="AlphaFoldDB" id="A0A2W5X7H9"/>